<comment type="caution">
    <text evidence="1">The sequence shown here is derived from an EMBL/GenBank/DDBJ whole genome shotgun (WGS) entry which is preliminary data.</text>
</comment>
<keyword evidence="2" id="KW-1185">Reference proteome</keyword>
<protein>
    <submittedName>
        <fullName evidence="1">Uncharacterized protein</fullName>
    </submittedName>
</protein>
<accession>A0ACD3QRV1</accession>
<name>A0ACD3QRV1_LARCR</name>
<evidence type="ECO:0000313" key="1">
    <source>
        <dbReference type="EMBL" id="TMS09839.1"/>
    </source>
</evidence>
<evidence type="ECO:0000313" key="2">
    <source>
        <dbReference type="Proteomes" id="UP000793456"/>
    </source>
</evidence>
<sequence length="132" mass="15267">MRVFNPTYVYFAREFSLCYHSISYGCCNADDPGSYTGTYCTPLPPYRFAWPVENHCYETIHGYGSQQNDTTVHTYNVCCSHKFAGQVTKDPVVQRMDSPEWKCDSEDQIRADQVHDEQISDIFQVLIENKNT</sequence>
<gene>
    <name evidence="1" type="ORF">E3U43_002498</name>
</gene>
<reference evidence="1" key="1">
    <citation type="submission" date="2018-11" db="EMBL/GenBank/DDBJ databases">
        <title>The sequence and de novo assembly of Larimichthys crocea genome using PacBio and Hi-C technologies.</title>
        <authorList>
            <person name="Xu P."/>
            <person name="Chen B."/>
            <person name="Zhou Z."/>
            <person name="Ke Q."/>
            <person name="Wu Y."/>
            <person name="Bai H."/>
            <person name="Pu F."/>
        </authorList>
    </citation>
    <scope>NUCLEOTIDE SEQUENCE</scope>
    <source>
        <tissue evidence="1">Muscle</tissue>
    </source>
</reference>
<organism evidence="1 2">
    <name type="scientific">Larimichthys crocea</name>
    <name type="common">Large yellow croaker</name>
    <name type="synonym">Pseudosciaena crocea</name>
    <dbReference type="NCBI Taxonomy" id="215358"/>
    <lineage>
        <taxon>Eukaryota</taxon>
        <taxon>Metazoa</taxon>
        <taxon>Chordata</taxon>
        <taxon>Craniata</taxon>
        <taxon>Vertebrata</taxon>
        <taxon>Euteleostomi</taxon>
        <taxon>Actinopterygii</taxon>
        <taxon>Neopterygii</taxon>
        <taxon>Teleostei</taxon>
        <taxon>Neoteleostei</taxon>
        <taxon>Acanthomorphata</taxon>
        <taxon>Eupercaria</taxon>
        <taxon>Sciaenidae</taxon>
        <taxon>Larimichthys</taxon>
    </lineage>
</organism>
<dbReference type="EMBL" id="CM011688">
    <property type="protein sequence ID" value="TMS09839.1"/>
    <property type="molecule type" value="Genomic_DNA"/>
</dbReference>
<dbReference type="Proteomes" id="UP000793456">
    <property type="component" value="Chromosome XV"/>
</dbReference>
<proteinExistence type="predicted"/>